<evidence type="ECO:0000313" key="2">
    <source>
        <dbReference type="Proteomes" id="UP000249354"/>
    </source>
</evidence>
<protein>
    <submittedName>
        <fullName evidence="1">ISAs1 family transposase</fullName>
    </submittedName>
</protein>
<dbReference type="NCBIfam" id="NF033564">
    <property type="entry name" value="transpos_ISAs1"/>
    <property type="match status" value="1"/>
</dbReference>
<sequence>MQLAPKKTCQLIVDSGNHYLGALKGNQSNLLKDVETYFTAQSSHTDISQGHGRWEKRVVSICHCLDNIKSWPGLKTLIRVESERRFKIGGHDRCSTETRYYIASFAEPAATIADRIRGYWGVENKVHYVRDVTQGEDASRIRMHQLPQIFAVARNFALNIFRDDGFNNMAQAQRCCQFGLDTLKRLFRMK</sequence>
<dbReference type="AlphaFoldDB" id="A0A2W4TY85"/>
<dbReference type="InterPro" id="IPR047647">
    <property type="entry name" value="ISAs1_transpos"/>
</dbReference>
<dbReference type="Proteomes" id="UP000249354">
    <property type="component" value="Unassembled WGS sequence"/>
</dbReference>
<dbReference type="InterPro" id="IPR051698">
    <property type="entry name" value="Transposase_11-like"/>
</dbReference>
<reference evidence="1 2" key="2">
    <citation type="submission" date="2018-06" db="EMBL/GenBank/DDBJ databases">
        <title>Metagenomic assembly of (sub)arctic Cyanobacteria and their associated microbiome from non-axenic cultures.</title>
        <authorList>
            <person name="Baurain D."/>
        </authorList>
    </citation>
    <scope>NUCLEOTIDE SEQUENCE [LARGE SCALE GENOMIC DNA]</scope>
    <source>
        <strain evidence="1">ULC129bin1</strain>
    </source>
</reference>
<dbReference type="PANTHER" id="PTHR30298">
    <property type="entry name" value="H REPEAT-ASSOCIATED PREDICTED TRANSPOSASE"/>
    <property type="match status" value="1"/>
</dbReference>
<dbReference type="PANTHER" id="PTHR30298:SF0">
    <property type="entry name" value="PROTEIN YBFL-RELATED"/>
    <property type="match status" value="1"/>
</dbReference>
<reference evidence="2" key="1">
    <citation type="submission" date="2018-04" db="EMBL/GenBank/DDBJ databases">
        <authorList>
            <person name="Cornet L."/>
        </authorList>
    </citation>
    <scope>NUCLEOTIDE SEQUENCE [LARGE SCALE GENOMIC DNA]</scope>
</reference>
<accession>A0A2W4TY85</accession>
<proteinExistence type="predicted"/>
<gene>
    <name evidence="1" type="ORF">DCF25_17300</name>
</gene>
<evidence type="ECO:0000313" key="1">
    <source>
        <dbReference type="EMBL" id="PZO12644.1"/>
    </source>
</evidence>
<name>A0A2W4TY85_9CYAN</name>
<comment type="caution">
    <text evidence="1">The sequence shown here is derived from an EMBL/GenBank/DDBJ whole genome shotgun (WGS) entry which is preliminary data.</text>
</comment>
<organism evidence="1 2">
    <name type="scientific">Leptolyngbya foveolarum</name>
    <dbReference type="NCBI Taxonomy" id="47253"/>
    <lineage>
        <taxon>Bacteria</taxon>
        <taxon>Bacillati</taxon>
        <taxon>Cyanobacteriota</taxon>
        <taxon>Cyanophyceae</taxon>
        <taxon>Leptolyngbyales</taxon>
        <taxon>Leptolyngbyaceae</taxon>
        <taxon>Leptolyngbya group</taxon>
        <taxon>Leptolyngbya</taxon>
    </lineage>
</organism>
<dbReference type="EMBL" id="QBMC01000143">
    <property type="protein sequence ID" value="PZO12644.1"/>
    <property type="molecule type" value="Genomic_DNA"/>
</dbReference>